<sequence>MIEEDRALQLAGILETSAAIAIEEDVASLRDDLSWKARLLSIKTLVTEEALSATKLIIQWVFIFNPILTTMLPSKNWTPHLDPCFWPSP</sequence>
<reference evidence="2" key="1">
    <citation type="journal article" date="2017" name="Plant J.">
        <title>The pomegranate (Punica granatum L.) genome and the genomics of punicalagin biosynthesis.</title>
        <authorList>
            <person name="Qin G."/>
            <person name="Xu C."/>
            <person name="Ming R."/>
            <person name="Tang H."/>
            <person name="Guyot R."/>
            <person name="Kramer E.M."/>
            <person name="Hu Y."/>
            <person name="Yi X."/>
            <person name="Qi Y."/>
            <person name="Xu X."/>
            <person name="Gao Z."/>
            <person name="Pan H."/>
            <person name="Jian J."/>
            <person name="Tian Y."/>
            <person name="Yue Z."/>
            <person name="Xu Y."/>
        </authorList>
    </citation>
    <scope>NUCLEOTIDE SEQUENCE [LARGE SCALE GENOMIC DNA]</scope>
    <source>
        <strain evidence="2">cv. Dabenzi</strain>
    </source>
</reference>
<dbReference type="Proteomes" id="UP000197138">
    <property type="component" value="Unassembled WGS sequence"/>
</dbReference>
<evidence type="ECO:0000313" key="1">
    <source>
        <dbReference type="EMBL" id="OWM76816.1"/>
    </source>
</evidence>
<proteinExistence type="predicted"/>
<evidence type="ECO:0000313" key="2">
    <source>
        <dbReference type="Proteomes" id="UP000197138"/>
    </source>
</evidence>
<protein>
    <submittedName>
        <fullName evidence="1">Uncharacterized protein</fullName>
    </submittedName>
</protein>
<name>A0A218WW16_PUNGR</name>
<accession>A0A218WW16</accession>
<gene>
    <name evidence="1" type="ORF">CDL15_Pgr017209</name>
</gene>
<dbReference type="EMBL" id="MTKT01002973">
    <property type="protein sequence ID" value="OWM76816.1"/>
    <property type="molecule type" value="Genomic_DNA"/>
</dbReference>
<organism evidence="1 2">
    <name type="scientific">Punica granatum</name>
    <name type="common">Pomegranate</name>
    <dbReference type="NCBI Taxonomy" id="22663"/>
    <lineage>
        <taxon>Eukaryota</taxon>
        <taxon>Viridiplantae</taxon>
        <taxon>Streptophyta</taxon>
        <taxon>Embryophyta</taxon>
        <taxon>Tracheophyta</taxon>
        <taxon>Spermatophyta</taxon>
        <taxon>Magnoliopsida</taxon>
        <taxon>eudicotyledons</taxon>
        <taxon>Gunneridae</taxon>
        <taxon>Pentapetalae</taxon>
        <taxon>rosids</taxon>
        <taxon>malvids</taxon>
        <taxon>Myrtales</taxon>
        <taxon>Lythraceae</taxon>
        <taxon>Punica</taxon>
    </lineage>
</organism>
<comment type="caution">
    <text evidence="1">The sequence shown here is derived from an EMBL/GenBank/DDBJ whole genome shotgun (WGS) entry which is preliminary data.</text>
</comment>
<dbReference type="AlphaFoldDB" id="A0A218WW16"/>